<evidence type="ECO:0000313" key="2">
    <source>
        <dbReference type="Proteomes" id="UP000594637"/>
    </source>
</evidence>
<name>A0A7T0PWA9_9ACTO</name>
<dbReference type="AlphaFoldDB" id="A0A7T0PWA9"/>
<dbReference type="Proteomes" id="UP000594637">
    <property type="component" value="Chromosome"/>
</dbReference>
<evidence type="ECO:0000313" key="1">
    <source>
        <dbReference type="EMBL" id="QPL05529.1"/>
    </source>
</evidence>
<keyword evidence="2" id="KW-1185">Reference proteome</keyword>
<organism evidence="1 2">
    <name type="scientific">Actinomyces respiraculi</name>
    <dbReference type="NCBI Taxonomy" id="2744574"/>
    <lineage>
        <taxon>Bacteria</taxon>
        <taxon>Bacillati</taxon>
        <taxon>Actinomycetota</taxon>
        <taxon>Actinomycetes</taxon>
        <taxon>Actinomycetales</taxon>
        <taxon>Actinomycetaceae</taxon>
        <taxon>Actinomyces</taxon>
    </lineage>
</organism>
<dbReference type="EMBL" id="CP063989">
    <property type="protein sequence ID" value="QPL05529.1"/>
    <property type="molecule type" value="Genomic_DNA"/>
</dbReference>
<accession>A0A7T0PWA9</accession>
<proteinExistence type="predicted"/>
<reference evidence="1 2" key="1">
    <citation type="submission" date="2020-11" db="EMBL/GenBank/DDBJ databases">
        <title>Actinomyces sp. ZJ750.</title>
        <authorList>
            <person name="Zhou J."/>
        </authorList>
    </citation>
    <scope>NUCLEOTIDE SEQUENCE [LARGE SCALE GENOMIC DNA]</scope>
    <source>
        <strain evidence="1 2">ZJ750</strain>
    </source>
</reference>
<protein>
    <submittedName>
        <fullName evidence="1">Uncharacterized protein</fullName>
    </submittedName>
</protein>
<gene>
    <name evidence="1" type="ORF">ID810_00570</name>
</gene>
<sequence>MLDPANDENGAMVRLNAVGDSAQQVMDQWSSSTIYANAPFTTGDDTSIGGLDGAQTATGTGVLDDDRFCMERIAYIIRDGKGYFFLLRATGTTAQDAQIGDATFQAFLDGVVWSSRHHHPHISVGARGLRQAPGADADMWVTRRYG</sequence>
<dbReference type="KEGG" id="arep:ID810_00570"/>
<dbReference type="RefSeq" id="WP_195858791.1">
    <property type="nucleotide sequence ID" value="NZ_CP063989.1"/>
</dbReference>